<evidence type="ECO:0000313" key="1">
    <source>
        <dbReference type="EMBL" id="KAJ8707342.1"/>
    </source>
</evidence>
<protein>
    <submittedName>
        <fullName evidence="1">Uncharacterized protein</fullName>
    </submittedName>
</protein>
<comment type="caution">
    <text evidence="1">The sequence shown here is derived from an EMBL/GenBank/DDBJ whole genome shotgun (WGS) entry which is preliminary data.</text>
</comment>
<organism evidence="1 2">
    <name type="scientific">Mythimna loreyi</name>
    <dbReference type="NCBI Taxonomy" id="667449"/>
    <lineage>
        <taxon>Eukaryota</taxon>
        <taxon>Metazoa</taxon>
        <taxon>Ecdysozoa</taxon>
        <taxon>Arthropoda</taxon>
        <taxon>Hexapoda</taxon>
        <taxon>Insecta</taxon>
        <taxon>Pterygota</taxon>
        <taxon>Neoptera</taxon>
        <taxon>Endopterygota</taxon>
        <taxon>Lepidoptera</taxon>
        <taxon>Glossata</taxon>
        <taxon>Ditrysia</taxon>
        <taxon>Noctuoidea</taxon>
        <taxon>Noctuidae</taxon>
        <taxon>Noctuinae</taxon>
        <taxon>Hadenini</taxon>
        <taxon>Mythimna</taxon>
    </lineage>
</organism>
<sequence length="141" mass="16335">MFMKKCIPDPVPPPEEVPKVCPQKIPKKKCPKKPVEPPPPKKKLPCNHIPCLCIERVKNPPLGPKNALDDPRFVCAVKPKLPGNQRCIEIFNLKKRKPELPWPRCPPPPPPPEPPKLDPCEQQQRRERIAECKRRMKRYLE</sequence>
<evidence type="ECO:0000313" key="2">
    <source>
        <dbReference type="Proteomes" id="UP001231649"/>
    </source>
</evidence>
<keyword evidence="2" id="KW-1185">Reference proteome</keyword>
<accession>A0ACC2Q687</accession>
<reference evidence="1" key="1">
    <citation type="submission" date="2023-03" db="EMBL/GenBank/DDBJ databases">
        <title>Chromosome-level genomes of two armyworms, Mythimna separata and Mythimna loreyi, provide insights into the biosynthesis and reception of sex pheromones.</title>
        <authorList>
            <person name="Zhao H."/>
        </authorList>
    </citation>
    <scope>NUCLEOTIDE SEQUENCE</scope>
    <source>
        <strain evidence="1">BeijingLab</strain>
    </source>
</reference>
<proteinExistence type="predicted"/>
<gene>
    <name evidence="1" type="ORF">PYW08_010594</name>
</gene>
<dbReference type="EMBL" id="CM056803">
    <property type="protein sequence ID" value="KAJ8707342.1"/>
    <property type="molecule type" value="Genomic_DNA"/>
</dbReference>
<name>A0ACC2Q687_9NEOP</name>
<dbReference type="Proteomes" id="UP001231649">
    <property type="component" value="Chromosome 27"/>
</dbReference>